<proteinExistence type="predicted"/>
<feature type="domain" description="Phage head morphogenesis" evidence="1">
    <location>
        <begin position="55"/>
        <end position="166"/>
    </location>
</feature>
<dbReference type="Proteomes" id="UP001259340">
    <property type="component" value="Unassembled WGS sequence"/>
</dbReference>
<dbReference type="AlphaFoldDB" id="A0AAW8NNK0"/>
<evidence type="ECO:0000313" key="2">
    <source>
        <dbReference type="EMBL" id="MDR8523464.1"/>
    </source>
</evidence>
<evidence type="ECO:0000313" key="5">
    <source>
        <dbReference type="Proteomes" id="UP001271263"/>
    </source>
</evidence>
<keyword evidence="5" id="KW-1185">Reference proteome</keyword>
<sequence>MATKASYGSLMFAEQIDFFRSKLNIPSERWNDIWRSAHNTSFAVAGAMKIDLLNDFRHALDSAINEGKSLTWFKSEFKHIAAKHGWQHTGGADWRARIIYNTNMRQSYNAGRFEQLQHFDYWRYAHGDSQTPRALHLKWHNTILPKDDPWWQSHFPSNGWGCKCRVYGVSKNEFERRGLSLSKRPNDGLRDWLDKTTGELHKIPKGIDAGFDYQPKRQVIAAKRKQQVEAKNQTTKKTELKKLERIVPDSLSTVKGITNASLNQTLNAIKQTSSAEQVSLLGKFMLQYNIKSLFLKQAEMGANNAGAKVIEKSVSEYLQHSRNQPAQYRIRQLYTIRGYRRTWGFTSSSYDHVNVKAASTIRLDKIVVNELRQGVKLAAMLNEQQKTVFSMSALIRTQSVSAHHGGTLVTWLHEVGHQLHFKAGSPPRPMAIHLTRYSNSNHYEWHAEHFTAWVLNRNALAEFSPEIAEYFDKLIMDVLAKEPK</sequence>
<comment type="caution">
    <text evidence="2">The sequence shown here is derived from an EMBL/GenBank/DDBJ whole genome shotgun (WGS) entry which is preliminary data.</text>
</comment>
<reference evidence="2" key="2">
    <citation type="submission" date="2022-11" db="EMBL/GenBank/DDBJ databases">
        <title>Prophages regulate Shewanella fidelis motility and biofilm formation: implications for gut colonization dynamics in Ciona robusta.</title>
        <authorList>
            <person name="Natarajan O."/>
            <person name="Gibboney S.L."/>
            <person name="Young M.N."/>
            <person name="Lim S.J."/>
            <person name="Pluta N."/>
            <person name="Atkinson C.G.F."/>
            <person name="Leigh B.A."/>
            <person name="Liberti A."/>
            <person name="Kees E."/>
            <person name="Breitbart M."/>
            <person name="Gralnick J."/>
            <person name="Dishaw L.J."/>
        </authorList>
    </citation>
    <scope>NUCLEOTIDE SEQUENCE</scope>
    <source>
        <strain evidence="2">3313</strain>
    </source>
</reference>
<reference evidence="3 5" key="1">
    <citation type="journal article" date="2022" name="bioRxiv">
        <title>Prophages regulate Shewanella fidelis 3313 motility and biofilm formation: implications for gut colonization dynamics in Ciona robusta.</title>
        <authorList>
            <person name="Natarajan O."/>
            <person name="Gibboney S.L."/>
            <person name="Young M.N."/>
            <person name="Lim S.J."/>
            <person name="Pluta N."/>
            <person name="Atkinson C.G."/>
            <person name="Leigh B.A."/>
            <person name="Liberti A."/>
            <person name="Kees E.D."/>
            <person name="Breitbart M."/>
            <person name="Gralnick J.A."/>
            <person name="Dishaw L.J."/>
        </authorList>
    </citation>
    <scope>NUCLEOTIDE SEQUENCE [LARGE SCALE GENOMIC DNA]</scope>
    <source>
        <strain evidence="3 5">JG4066</strain>
    </source>
</reference>
<gene>
    <name evidence="2" type="ORF">OS133_07140</name>
    <name evidence="3" type="ORF">OS134_11095</name>
</gene>
<dbReference type="SUPFAM" id="SSF55486">
    <property type="entry name" value="Metalloproteases ('zincins'), catalytic domain"/>
    <property type="match status" value="1"/>
</dbReference>
<dbReference type="Proteomes" id="UP001271263">
    <property type="component" value="Unassembled WGS sequence"/>
</dbReference>
<protein>
    <submittedName>
        <fullName evidence="2">Phage minor head protein</fullName>
    </submittedName>
</protein>
<organism evidence="2 4">
    <name type="scientific">Shewanella fidelis</name>
    <dbReference type="NCBI Taxonomy" id="173509"/>
    <lineage>
        <taxon>Bacteria</taxon>
        <taxon>Pseudomonadati</taxon>
        <taxon>Pseudomonadota</taxon>
        <taxon>Gammaproteobacteria</taxon>
        <taxon>Alteromonadales</taxon>
        <taxon>Shewanellaceae</taxon>
        <taxon>Shewanella</taxon>
    </lineage>
</organism>
<dbReference type="EMBL" id="JAPMLE010000001">
    <property type="protein sequence ID" value="MDR8523464.1"/>
    <property type="molecule type" value="Genomic_DNA"/>
</dbReference>
<dbReference type="RefSeq" id="WP_310654429.1">
    <property type="nucleotide sequence ID" value="NZ_JAPMLA010000009.1"/>
</dbReference>
<accession>A0AAW8NNK0</accession>
<evidence type="ECO:0000259" key="1">
    <source>
        <dbReference type="Pfam" id="PF04233"/>
    </source>
</evidence>
<dbReference type="Pfam" id="PF04233">
    <property type="entry name" value="Phage_Mu_F"/>
    <property type="match status" value="1"/>
</dbReference>
<name>A0AAW8NNK0_9GAMM</name>
<dbReference type="EMBL" id="JAPMLD010000003">
    <property type="protein sequence ID" value="MDW4824604.1"/>
    <property type="molecule type" value="Genomic_DNA"/>
</dbReference>
<evidence type="ECO:0000313" key="4">
    <source>
        <dbReference type="Proteomes" id="UP001259340"/>
    </source>
</evidence>
<dbReference type="InterPro" id="IPR006528">
    <property type="entry name" value="Phage_head_morphogenesis_dom"/>
</dbReference>
<evidence type="ECO:0000313" key="3">
    <source>
        <dbReference type="EMBL" id="MDW4824604.1"/>
    </source>
</evidence>